<dbReference type="KEGG" id="mtar:DF168_02127"/>
<dbReference type="GO" id="GO:0008483">
    <property type="term" value="F:transaminase activity"/>
    <property type="evidence" value="ECO:0007669"/>
    <property type="project" value="UniProtKB-KW"/>
</dbReference>
<dbReference type="PANTHER" id="PTHR43713">
    <property type="entry name" value="GLUTAMATE-1-SEMIALDEHYDE 2,1-AMINOMUTASE"/>
    <property type="match status" value="1"/>
</dbReference>
<dbReference type="Gene3D" id="3.90.1150.10">
    <property type="entry name" value="Aspartate Aminotransferase, domain 1"/>
    <property type="match status" value="1"/>
</dbReference>
<dbReference type="PANTHER" id="PTHR43713:SF3">
    <property type="entry name" value="GLUTAMATE-1-SEMIALDEHYDE 2,1-AMINOMUTASE 1, CHLOROPLASTIC-RELATED"/>
    <property type="match status" value="1"/>
</dbReference>
<dbReference type="EC" id="2.6.1.111" evidence="4"/>
<name>A0A2Z4AS04_9BACT</name>
<comment type="cofactor">
    <cofactor evidence="1">
        <name>pyridoxal 5'-phosphate</name>
        <dbReference type="ChEBI" id="CHEBI:597326"/>
    </cofactor>
</comment>
<dbReference type="AlphaFoldDB" id="A0A2Z4AS04"/>
<protein>
    <submittedName>
        <fullName evidence="4">3-aminobutyryl-CoA aminotransferase</fullName>
        <ecNumber evidence="4">2.6.1.111</ecNumber>
    </submittedName>
</protein>
<evidence type="ECO:0000313" key="4">
    <source>
        <dbReference type="EMBL" id="AWT60902.1"/>
    </source>
</evidence>
<dbReference type="InterPro" id="IPR015422">
    <property type="entry name" value="PyrdxlP-dep_Trfase_small"/>
</dbReference>
<dbReference type="GO" id="GO:0030170">
    <property type="term" value="F:pyridoxal phosphate binding"/>
    <property type="evidence" value="ECO:0007669"/>
    <property type="project" value="InterPro"/>
</dbReference>
<proteinExistence type="inferred from homology"/>
<accession>A0A2Z4AS04</accession>
<dbReference type="Proteomes" id="UP000247465">
    <property type="component" value="Chromosome"/>
</dbReference>
<keyword evidence="4" id="KW-0032">Aminotransferase</keyword>
<evidence type="ECO:0000256" key="3">
    <source>
        <dbReference type="RuleBase" id="RU003560"/>
    </source>
</evidence>
<keyword evidence="2 3" id="KW-0663">Pyridoxal phosphate</keyword>
<keyword evidence="4" id="KW-0808">Transferase</keyword>
<dbReference type="InterPro" id="IPR015421">
    <property type="entry name" value="PyrdxlP-dep_Trfase_major"/>
</dbReference>
<dbReference type="SUPFAM" id="SSF53383">
    <property type="entry name" value="PLP-dependent transferases"/>
    <property type="match status" value="1"/>
</dbReference>
<dbReference type="InterPro" id="IPR005814">
    <property type="entry name" value="Aminotrans_3"/>
</dbReference>
<comment type="similarity">
    <text evidence="3">Belongs to the class-III pyridoxal-phosphate-dependent aminotransferase family.</text>
</comment>
<gene>
    <name evidence="4" type="primary">kat_2</name>
    <name evidence="4" type="ORF">DF168_02127</name>
</gene>
<reference evidence="4 5" key="1">
    <citation type="submission" date="2018-06" db="EMBL/GenBank/DDBJ databases">
        <title>Draft Genome Sequence of a Novel Marine Bacterium Related to the Verrucomicrobia.</title>
        <authorList>
            <person name="Vosseberg J."/>
            <person name="Martijn J."/>
            <person name="Ettema T.J.G."/>
        </authorList>
    </citation>
    <scope>NUCLEOTIDE SEQUENCE [LARGE SCALE GENOMIC DNA]</scope>
    <source>
        <strain evidence="4">TARA_B100001123</strain>
    </source>
</reference>
<dbReference type="InterPro" id="IPR015424">
    <property type="entry name" value="PyrdxlP-dep_Trfase"/>
</dbReference>
<dbReference type="EMBL" id="CP029803">
    <property type="protein sequence ID" value="AWT60902.1"/>
    <property type="molecule type" value="Genomic_DNA"/>
</dbReference>
<sequence>MTHSSKRKIQQHTVARSYDLYDRAGELIPGWTQLISRRPSQFAKGVSPVYAQQAKGSRFVDIDGNEYIDWINAVGAIILGHADDVVDSAVKKQIDRGSIFTLNSTLELELAELLNETIPSAEMVRYTKGGGEACSVAARIARGVTGRDKILICGYHGWHDWYQAANYGVDPESGEFPFAGIEPTGVPKLLAGTIIPFTYGDIDLLSKLLNENKGEIAAIMMEPARSELPASGYLEAVQKLAHSHGAILIFDEVSCGWRLSVGGVQVTVGLTPDMTVVAKAMSNGYPMGAVVGSREVMEPSGQMFISSSYWSDNTGLAASLATIRELKRRDSENRFREIGEGLRSALNNAIEQAGLHGACKGLHTNPAIELNLPEEIDKRKVSTLFIQEMARRGVYCSMGFKATLAHNQEDIDQTASAAVESFGIIKTGLDNGTLDELLLADLKTEPFRRLVR</sequence>
<dbReference type="Pfam" id="PF00202">
    <property type="entry name" value="Aminotran_3"/>
    <property type="match status" value="1"/>
</dbReference>
<evidence type="ECO:0000256" key="2">
    <source>
        <dbReference type="ARBA" id="ARBA00022898"/>
    </source>
</evidence>
<organism evidence="4 5">
    <name type="scientific">Candidatus Moanibacter tarae</name>
    <dbReference type="NCBI Taxonomy" id="2200854"/>
    <lineage>
        <taxon>Bacteria</taxon>
        <taxon>Pseudomonadati</taxon>
        <taxon>Verrucomicrobiota</taxon>
        <taxon>Opitutia</taxon>
        <taxon>Puniceicoccales</taxon>
        <taxon>Puniceicoccales incertae sedis</taxon>
        <taxon>Candidatus Moanibacter</taxon>
    </lineage>
</organism>
<evidence type="ECO:0000313" key="5">
    <source>
        <dbReference type="Proteomes" id="UP000247465"/>
    </source>
</evidence>
<dbReference type="Gene3D" id="3.40.640.10">
    <property type="entry name" value="Type I PLP-dependent aspartate aminotransferase-like (Major domain)"/>
    <property type="match status" value="1"/>
</dbReference>
<evidence type="ECO:0000256" key="1">
    <source>
        <dbReference type="ARBA" id="ARBA00001933"/>
    </source>
</evidence>